<protein>
    <submittedName>
        <fullName evidence="2">Uncharacterized protein</fullName>
    </submittedName>
</protein>
<accession>A0A067C9J9</accession>
<dbReference type="OMA" id="DANDACT"/>
<proteinExistence type="predicted"/>
<dbReference type="RefSeq" id="XP_012206133.1">
    <property type="nucleotide sequence ID" value="XM_012350743.1"/>
</dbReference>
<dbReference type="EMBL" id="KK583257">
    <property type="protein sequence ID" value="KDO23181.1"/>
    <property type="molecule type" value="Genomic_DNA"/>
</dbReference>
<dbReference type="VEuPathDB" id="FungiDB:SPRG_09989"/>
<dbReference type="AlphaFoldDB" id="A0A067C9J9"/>
<reference evidence="2 3" key="1">
    <citation type="journal article" date="2013" name="PLoS Genet.">
        <title>Distinctive expansion of potential virulence genes in the genome of the oomycete fish pathogen Saprolegnia parasitica.</title>
        <authorList>
            <person name="Jiang R.H."/>
            <person name="de Bruijn I."/>
            <person name="Haas B.J."/>
            <person name="Belmonte R."/>
            <person name="Lobach L."/>
            <person name="Christie J."/>
            <person name="van den Ackerveken G."/>
            <person name="Bottin A."/>
            <person name="Bulone V."/>
            <person name="Diaz-Moreno S.M."/>
            <person name="Dumas B."/>
            <person name="Fan L."/>
            <person name="Gaulin E."/>
            <person name="Govers F."/>
            <person name="Grenville-Briggs L.J."/>
            <person name="Horner N.R."/>
            <person name="Levin J.Z."/>
            <person name="Mammella M."/>
            <person name="Meijer H.J."/>
            <person name="Morris P."/>
            <person name="Nusbaum C."/>
            <person name="Oome S."/>
            <person name="Phillips A.J."/>
            <person name="van Rooyen D."/>
            <person name="Rzeszutek E."/>
            <person name="Saraiva M."/>
            <person name="Secombes C.J."/>
            <person name="Seidl M.F."/>
            <person name="Snel B."/>
            <person name="Stassen J.H."/>
            <person name="Sykes S."/>
            <person name="Tripathy S."/>
            <person name="van den Berg H."/>
            <person name="Vega-Arreguin J.C."/>
            <person name="Wawra S."/>
            <person name="Young S.K."/>
            <person name="Zeng Q."/>
            <person name="Dieguez-Uribeondo J."/>
            <person name="Russ C."/>
            <person name="Tyler B.M."/>
            <person name="van West P."/>
        </authorList>
    </citation>
    <scope>NUCLEOTIDE SEQUENCE [LARGE SCALE GENOMIC DNA]</scope>
    <source>
        <strain evidence="2 3">CBS 223.65</strain>
    </source>
</reference>
<dbReference type="STRING" id="695850.A0A067C9J9"/>
<gene>
    <name evidence="2" type="ORF">SPRG_09989</name>
</gene>
<evidence type="ECO:0000313" key="2">
    <source>
        <dbReference type="EMBL" id="KDO23181.1"/>
    </source>
</evidence>
<name>A0A067C9J9_SAPPC</name>
<feature type="compositionally biased region" description="Low complexity" evidence="1">
    <location>
        <begin position="942"/>
        <end position="952"/>
    </location>
</feature>
<organism evidence="2 3">
    <name type="scientific">Saprolegnia parasitica (strain CBS 223.65)</name>
    <dbReference type="NCBI Taxonomy" id="695850"/>
    <lineage>
        <taxon>Eukaryota</taxon>
        <taxon>Sar</taxon>
        <taxon>Stramenopiles</taxon>
        <taxon>Oomycota</taxon>
        <taxon>Saprolegniomycetes</taxon>
        <taxon>Saprolegniales</taxon>
        <taxon>Saprolegniaceae</taxon>
        <taxon>Saprolegnia</taxon>
    </lineage>
</organism>
<sequence length="977" mass="107888">MTTAYEDAIAHLGAPGSFVAIGTIRKRVSCVIRIRGINEPLTWPLESAQAKQIRDVYPNKIIPAAAMNIVFFGMGSMLTEAYNDTETELGLSGYALHRLSHMVLDDVGDSDGLRWIPTTDFDDDPENDRIAERTIGTLVFVLPSAYTGGVLTYSHGESTGRTLDASQAVRKTPYAAAFTSTTIVSAPITSGCRVALVYHMYYKDVHPRMRVAPVDPDAGIAAQTALRALAQAATRPYQLLAMPLLPLNGEVCFGNLTAHDYAVVDALVATDCFDVALATLDDRLVTEEDVSEYGTEYAVRTTLYLHRACRSKLGNLSSDAKEAYKPHAYLYHRPEWQPPVTVLAFWPKRHRAWLVHGDNLVDMVVSKLTAPRSGNVPDDLRELGLAAIFAYHKKESDFGSLWGWSDKGPLSPLEKIQLILYALDDDLDLTASFVRDVLALGYSISVANVAIWLHDLLTTFGWEPFLPAMLGLVHRWMKYNSTAALELLTSLAGLVNDDKAVCPPLRQPLQAELFKRCYDVVLATPGLVPKLFRSEEGWYGHGPDFLKNVLLLEHYVTTTAPQLGEANYVGHRLPPVLVAAVDSYVFAPRPSIMDMLPDSAANIISDIAVGLASAAVCQPSLPLPSKAIDRILRAVTDPDLDWYSMRRIRVDGIQSVLYLALATNRVDAALFEQCVILWDPKLLPALRTLCATQCPNFSTISPLVIAYIRRLPKSLVTPDCWRSSWYTDDEKIYKDASVAIGVLLLLDAIDLLQWLSPTTVVPFLRAWLAALPRTLEATHSLLAPVVMHGPTVKVLWRLASQLIARFEALPSLPTYVSFAMCDIKLEPAHCTQCREVHKFLQSPDDAELILYHCGLCNAIVRVINAHSTRLASPPHSYDGYSRTILKRPQPGQVTETEWKAHVVAIQRMASTATVVATVKERLRLANDERKTTKHPCQSDPGSITSSSNPRSTSSLHIIKTGRAFVSFAVLATTIRFF</sequence>
<feature type="region of interest" description="Disordered" evidence="1">
    <location>
        <begin position="926"/>
        <end position="952"/>
    </location>
</feature>
<keyword evidence="3" id="KW-1185">Reference proteome</keyword>
<dbReference type="GeneID" id="24132126"/>
<evidence type="ECO:0000313" key="3">
    <source>
        <dbReference type="Proteomes" id="UP000030745"/>
    </source>
</evidence>
<dbReference type="OrthoDB" id="27483at2759"/>
<evidence type="ECO:0000256" key="1">
    <source>
        <dbReference type="SAM" id="MobiDB-lite"/>
    </source>
</evidence>
<dbReference type="Proteomes" id="UP000030745">
    <property type="component" value="Unassembled WGS sequence"/>
</dbReference>
<dbReference type="KEGG" id="spar:SPRG_09989"/>